<keyword evidence="1" id="KW-0812">Transmembrane</keyword>
<accession>A0A6A7KBI6</accession>
<evidence type="ECO:0000313" key="2">
    <source>
        <dbReference type="EMBL" id="MPW26766.1"/>
    </source>
</evidence>
<organism evidence="2 3">
    <name type="scientific">Alkalibaculum sporogenes</name>
    <dbReference type="NCBI Taxonomy" id="2655001"/>
    <lineage>
        <taxon>Bacteria</taxon>
        <taxon>Bacillati</taxon>
        <taxon>Bacillota</taxon>
        <taxon>Clostridia</taxon>
        <taxon>Eubacteriales</taxon>
        <taxon>Eubacteriaceae</taxon>
        <taxon>Alkalibaculum</taxon>
    </lineage>
</organism>
<name>A0A6A7KBI6_9FIRM</name>
<feature type="transmembrane region" description="Helical" evidence="1">
    <location>
        <begin position="87"/>
        <end position="107"/>
    </location>
</feature>
<reference evidence="2 3" key="1">
    <citation type="submission" date="2019-10" db="EMBL/GenBank/DDBJ databases">
        <title>Alkalibaculum tamaniensis sp.nov., a new alkaliphilic acetogen, isolated on methoxylated aromatics from a mud volcano.</title>
        <authorList>
            <person name="Khomyakova M.A."/>
            <person name="Merkel A.Y."/>
            <person name="Bonch-Osmolovskaya E.A."/>
            <person name="Slobodkin A.I."/>
        </authorList>
    </citation>
    <scope>NUCLEOTIDE SEQUENCE [LARGE SCALE GENOMIC DNA]</scope>
    <source>
        <strain evidence="2 3">M08DMB</strain>
    </source>
</reference>
<evidence type="ECO:0000313" key="3">
    <source>
        <dbReference type="Proteomes" id="UP000440004"/>
    </source>
</evidence>
<feature type="transmembrane region" description="Helical" evidence="1">
    <location>
        <begin position="9"/>
        <end position="27"/>
    </location>
</feature>
<feature type="transmembrane region" description="Helical" evidence="1">
    <location>
        <begin position="33"/>
        <end position="53"/>
    </location>
</feature>
<dbReference type="RefSeq" id="WP_152805687.1">
    <property type="nucleotide sequence ID" value="NZ_WHNX01000026.1"/>
</dbReference>
<sequence length="111" mass="12474">MSKILTKIIINVALLYISTLVFPNVLYNSMTDLVIAGSVLWMINLFIRPLILLISLPINILTIGLFTFVVNTWMLLITDFIVQGIKIPNFTTALFISFIISFGNLVGKKLK</sequence>
<dbReference type="Pfam" id="PF04020">
    <property type="entry name" value="Phage_holin_4_2"/>
    <property type="match status" value="1"/>
</dbReference>
<gene>
    <name evidence="2" type="ORF">GC105_13320</name>
</gene>
<comment type="caution">
    <text evidence="2">The sequence shown here is derived from an EMBL/GenBank/DDBJ whole genome shotgun (WGS) entry which is preliminary data.</text>
</comment>
<keyword evidence="1" id="KW-0472">Membrane</keyword>
<proteinExistence type="predicted"/>
<protein>
    <submittedName>
        <fullName evidence="2">Phage holin family protein</fullName>
    </submittedName>
</protein>
<keyword evidence="3" id="KW-1185">Reference proteome</keyword>
<dbReference type="PANTHER" id="PTHR37309">
    <property type="entry name" value="SLR0284 PROTEIN"/>
    <property type="match status" value="1"/>
</dbReference>
<dbReference type="Proteomes" id="UP000440004">
    <property type="component" value="Unassembled WGS sequence"/>
</dbReference>
<dbReference type="InterPro" id="IPR007165">
    <property type="entry name" value="Phage_holin_4_2"/>
</dbReference>
<feature type="transmembrane region" description="Helical" evidence="1">
    <location>
        <begin position="60"/>
        <end position="81"/>
    </location>
</feature>
<evidence type="ECO:0000256" key="1">
    <source>
        <dbReference type="SAM" id="Phobius"/>
    </source>
</evidence>
<dbReference type="PANTHER" id="PTHR37309:SF1">
    <property type="entry name" value="SLR0284 PROTEIN"/>
    <property type="match status" value="1"/>
</dbReference>
<dbReference type="AlphaFoldDB" id="A0A6A7KBI6"/>
<keyword evidence="1" id="KW-1133">Transmembrane helix</keyword>
<dbReference type="EMBL" id="WHNX01000026">
    <property type="protein sequence ID" value="MPW26766.1"/>
    <property type="molecule type" value="Genomic_DNA"/>
</dbReference>